<dbReference type="Gene3D" id="3.40.1310.20">
    <property type="match status" value="1"/>
</dbReference>
<feature type="region of interest" description="Disordered" evidence="1">
    <location>
        <begin position="352"/>
        <end position="422"/>
    </location>
</feature>
<organism evidence="2 3">
    <name type="scientific">Rotaria sordida</name>
    <dbReference type="NCBI Taxonomy" id="392033"/>
    <lineage>
        <taxon>Eukaryota</taxon>
        <taxon>Metazoa</taxon>
        <taxon>Spiralia</taxon>
        <taxon>Gnathifera</taxon>
        <taxon>Rotifera</taxon>
        <taxon>Eurotatoria</taxon>
        <taxon>Bdelloidea</taxon>
        <taxon>Philodinida</taxon>
        <taxon>Philodinidae</taxon>
        <taxon>Rotaria</taxon>
    </lineage>
</organism>
<dbReference type="EMBL" id="CAJOBE010000777">
    <property type="protein sequence ID" value="CAF3684182.1"/>
    <property type="molecule type" value="Genomic_DNA"/>
</dbReference>
<evidence type="ECO:0000313" key="2">
    <source>
        <dbReference type="EMBL" id="CAF3684182.1"/>
    </source>
</evidence>
<comment type="caution">
    <text evidence="2">The sequence shown here is derived from an EMBL/GenBank/DDBJ whole genome shotgun (WGS) entry which is preliminary data.</text>
</comment>
<evidence type="ECO:0000256" key="1">
    <source>
        <dbReference type="SAM" id="MobiDB-lite"/>
    </source>
</evidence>
<dbReference type="AlphaFoldDB" id="A0A818TMP0"/>
<evidence type="ECO:0000313" key="3">
    <source>
        <dbReference type="Proteomes" id="UP000663874"/>
    </source>
</evidence>
<feature type="compositionally biased region" description="Pro residues" evidence="1">
    <location>
        <begin position="393"/>
        <end position="403"/>
    </location>
</feature>
<accession>A0A818TMP0</accession>
<protein>
    <recommendedName>
        <fullName evidence="4">Replication-associated protein</fullName>
    </recommendedName>
</protein>
<dbReference type="Proteomes" id="UP000663874">
    <property type="component" value="Unassembled WGS sequence"/>
</dbReference>
<sequence>MTTTNRINNENENMLNNAAPASQHELTTDHRPTTLNTVTILFSLSVYVTSHITSQDNIVRYNVNDIPIIRSPIDAHLTIFQPDTIIESNTFQRIHTSLDNKLNSIMTEDEEEEEDDDDNDVNSDTEQDLNKILNRERDEEIKQLSQSILIQQPINDETTQCMIEQLNLALDSTKRITTDDSSAASSIISVTTTTTTQHLYPSMNQTGQVKDHDRPYAKYGHLNRQLIAQECNFNLQSPPTSYIPRLHGKSFAITSWTNVSKQLVMNKIKEEFGIENIQYICIGEEISELNHQQHLHIQIIFKETIDRRKPFLDEITETHCNYQVTRNNLAWNEYIKKGGNCIEFNEFKSTTTRGSKQWPSSSSSPSSRSPRYRSPSTFSTRATSPVAITTVDLPPPPPLPSSPSPLDSSLVPKATTTKAKAEEKRQHQLAIYKQAVALAKNNVNHAMDLIQREMIDKFVERGTWYLAIFNYVHLRAQREADQRGEIDKDYIWPHSFPDCTPQLREAVNRWIKEEFNRSSRAKCLIIIGPSSTGKTSFAMSLPDRVNYFQERWNLDAWNDYARYSVYDDIPWDDFSKLNFPNKKNLLTQKKFKINATDKYRGTKEINARQPAIVLMNPDDAGSLLEQPMTDRQKKTMEYWKERASIYIMGANEYFYKRQHQTTTSNDNKSE</sequence>
<feature type="compositionally biased region" description="Low complexity" evidence="1">
    <location>
        <begin position="404"/>
        <end position="418"/>
    </location>
</feature>
<dbReference type="SUPFAM" id="SSF55464">
    <property type="entry name" value="Origin of replication-binding domain, RBD-like"/>
    <property type="match status" value="1"/>
</dbReference>
<name>A0A818TMP0_9BILA</name>
<evidence type="ECO:0008006" key="4">
    <source>
        <dbReference type="Google" id="ProtNLM"/>
    </source>
</evidence>
<dbReference type="InterPro" id="IPR027417">
    <property type="entry name" value="P-loop_NTPase"/>
</dbReference>
<proteinExistence type="predicted"/>
<gene>
    <name evidence="2" type="ORF">FNK824_LOCUS8057</name>
</gene>
<dbReference type="SUPFAM" id="SSF52540">
    <property type="entry name" value="P-loop containing nucleoside triphosphate hydrolases"/>
    <property type="match status" value="1"/>
</dbReference>
<reference evidence="2" key="1">
    <citation type="submission" date="2021-02" db="EMBL/GenBank/DDBJ databases">
        <authorList>
            <person name="Nowell W R."/>
        </authorList>
    </citation>
    <scope>NUCLEOTIDE SEQUENCE</scope>
</reference>
<feature type="compositionally biased region" description="Low complexity" evidence="1">
    <location>
        <begin position="359"/>
        <end position="381"/>
    </location>
</feature>
<dbReference type="Gene3D" id="3.40.50.300">
    <property type="entry name" value="P-loop containing nucleotide triphosphate hydrolases"/>
    <property type="match status" value="1"/>
</dbReference>